<comment type="pathway">
    <text evidence="1 6 7">Amino-acid biosynthesis; L-histidine biosynthesis; L-histidine from 5-phospho-alpha-D-ribose 1-diphosphate: step 6/9.</text>
</comment>
<dbReference type="NCBIfam" id="NF002114">
    <property type="entry name" value="PRK00951.2-4"/>
    <property type="match status" value="1"/>
</dbReference>
<dbReference type="FunFam" id="3.30.230.40:FF:000003">
    <property type="entry name" value="Imidazoleglycerol-phosphate dehydratase HisB"/>
    <property type="match status" value="1"/>
</dbReference>
<evidence type="ECO:0000256" key="7">
    <source>
        <dbReference type="RuleBase" id="RU000599"/>
    </source>
</evidence>
<dbReference type="UniPathway" id="UPA00031">
    <property type="reaction ID" value="UER00011"/>
</dbReference>
<dbReference type="GO" id="GO:0000105">
    <property type="term" value="P:L-histidine biosynthetic process"/>
    <property type="evidence" value="ECO:0007669"/>
    <property type="project" value="UniProtKB-UniRule"/>
</dbReference>
<gene>
    <name evidence="6 8" type="primary">hisB</name>
    <name evidence="8" type="ORF">SE37_12670</name>
</gene>
<dbReference type="SUPFAM" id="SSF54211">
    <property type="entry name" value="Ribosomal protein S5 domain 2-like"/>
    <property type="match status" value="2"/>
</dbReference>
<comment type="caution">
    <text evidence="8">The sequence shown here is derived from an EMBL/GenBank/DDBJ whole genome shotgun (WGS) entry which is preliminary data.</text>
</comment>
<reference evidence="8 9" key="1">
    <citation type="submission" date="2015-01" db="EMBL/GenBank/DDBJ databases">
        <title>Genome sequence of the anaerobic bacterium Geobacter soli GSS01, a dissimilatory Fe(III) reducer from soil.</title>
        <authorList>
            <person name="Yang G."/>
            <person name="Zhou S."/>
        </authorList>
    </citation>
    <scope>NUCLEOTIDE SEQUENCE [LARGE SCALE GENOMIC DNA]</scope>
    <source>
        <strain evidence="8 9">GSS01</strain>
    </source>
</reference>
<dbReference type="NCBIfam" id="NF002111">
    <property type="entry name" value="PRK00951.2-1"/>
    <property type="match status" value="1"/>
</dbReference>
<evidence type="ECO:0000256" key="4">
    <source>
        <dbReference type="ARBA" id="ARBA00023102"/>
    </source>
</evidence>
<protein>
    <recommendedName>
        <fullName evidence="2 6">Imidazoleglycerol-phosphate dehydratase</fullName>
        <shortName evidence="6">IGPD</shortName>
        <ecNumber evidence="6 7">4.2.1.19</ecNumber>
    </recommendedName>
</protein>
<organism evidence="8 9">
    <name type="scientific">Geobacter soli</name>
    <dbReference type="NCBI Taxonomy" id="1510391"/>
    <lineage>
        <taxon>Bacteria</taxon>
        <taxon>Pseudomonadati</taxon>
        <taxon>Thermodesulfobacteriota</taxon>
        <taxon>Desulfuromonadia</taxon>
        <taxon>Geobacterales</taxon>
        <taxon>Geobacteraceae</taxon>
        <taxon>Geobacter</taxon>
    </lineage>
</organism>
<dbReference type="Pfam" id="PF00475">
    <property type="entry name" value="IGPD"/>
    <property type="match status" value="1"/>
</dbReference>
<dbReference type="Proteomes" id="UP000031433">
    <property type="component" value="Unassembled WGS sequence"/>
</dbReference>
<dbReference type="InterPro" id="IPR038494">
    <property type="entry name" value="IGPD_sf"/>
</dbReference>
<sequence length="195" mass="21548">MSRKAAIERVTKETQIKLSLDVDGTGEAKVCTSVPFLDHMLDLFARHGFFNLQVDATGDIDIDFHHTVEDIGIVLGQALKESLGDKKGVRRYGQATVPMDETLASVTVDISGRPYLVYHVSLPKVKIGEFDVELVREFFQAVVNNLGATIHLNVMYGDNVHHIVEACFKAFARAMDQATQVDSRIQGVMSTKGKL</sequence>
<dbReference type="NCBIfam" id="NF002109">
    <property type="entry name" value="PRK00951.1-5"/>
    <property type="match status" value="1"/>
</dbReference>
<dbReference type="PROSITE" id="PS00954">
    <property type="entry name" value="IGP_DEHYDRATASE_1"/>
    <property type="match status" value="1"/>
</dbReference>
<keyword evidence="5 6" id="KW-0456">Lyase</keyword>
<evidence type="ECO:0000256" key="3">
    <source>
        <dbReference type="ARBA" id="ARBA00022605"/>
    </source>
</evidence>
<evidence type="ECO:0000256" key="5">
    <source>
        <dbReference type="ARBA" id="ARBA00023239"/>
    </source>
</evidence>
<dbReference type="GO" id="GO:0004424">
    <property type="term" value="F:imidazoleglycerol-phosphate dehydratase activity"/>
    <property type="evidence" value="ECO:0007669"/>
    <property type="project" value="UniProtKB-UniRule"/>
</dbReference>
<dbReference type="FunFam" id="3.30.230.40:FF:000001">
    <property type="entry name" value="Imidazoleglycerol-phosphate dehydratase HisB"/>
    <property type="match status" value="1"/>
</dbReference>
<comment type="catalytic activity">
    <reaction evidence="6 7">
        <text>D-erythro-1-(imidazol-4-yl)glycerol 3-phosphate = 3-(imidazol-4-yl)-2-oxopropyl phosphate + H2O</text>
        <dbReference type="Rhea" id="RHEA:11040"/>
        <dbReference type="ChEBI" id="CHEBI:15377"/>
        <dbReference type="ChEBI" id="CHEBI:57766"/>
        <dbReference type="ChEBI" id="CHEBI:58278"/>
        <dbReference type="EC" id="4.2.1.19"/>
    </reaction>
</comment>
<evidence type="ECO:0000256" key="2">
    <source>
        <dbReference type="ARBA" id="ARBA00016664"/>
    </source>
</evidence>
<evidence type="ECO:0000313" key="8">
    <source>
        <dbReference type="EMBL" id="KIE43421.1"/>
    </source>
</evidence>
<dbReference type="EMBL" id="JXBL01000001">
    <property type="protein sequence ID" value="KIE43421.1"/>
    <property type="molecule type" value="Genomic_DNA"/>
</dbReference>
<keyword evidence="9" id="KW-1185">Reference proteome</keyword>
<dbReference type="PANTHER" id="PTHR23133">
    <property type="entry name" value="IMIDAZOLEGLYCEROL-PHOSPHATE DEHYDRATASE HIS7"/>
    <property type="match status" value="1"/>
</dbReference>
<evidence type="ECO:0000256" key="6">
    <source>
        <dbReference type="HAMAP-Rule" id="MF_00076"/>
    </source>
</evidence>
<accession>A0A0C1QZ04</accession>
<keyword evidence="3 6" id="KW-0028">Amino-acid biosynthesis</keyword>
<evidence type="ECO:0000313" key="9">
    <source>
        <dbReference type="Proteomes" id="UP000031433"/>
    </source>
</evidence>
<dbReference type="Gene3D" id="3.30.230.40">
    <property type="entry name" value="Imidazole glycerol phosphate dehydratase, domain 1"/>
    <property type="match status" value="2"/>
</dbReference>
<dbReference type="RefSeq" id="WP_039646880.1">
    <property type="nucleotide sequence ID" value="NZ_JXBL01000001.1"/>
</dbReference>
<dbReference type="InterPro" id="IPR020565">
    <property type="entry name" value="ImidazoleglycerP_deHydtase_CS"/>
</dbReference>
<dbReference type="EC" id="4.2.1.19" evidence="6 7"/>
<dbReference type="InterPro" id="IPR020568">
    <property type="entry name" value="Ribosomal_Su5_D2-typ_SF"/>
</dbReference>
<dbReference type="InterPro" id="IPR000807">
    <property type="entry name" value="ImidazoleglycerolP_deHydtase"/>
</dbReference>
<comment type="similarity">
    <text evidence="6 7">Belongs to the imidazoleglycerol-phosphate dehydratase family.</text>
</comment>
<name>A0A0C1QZ04_9BACT</name>
<dbReference type="HAMAP" id="MF_00076">
    <property type="entry name" value="HisB"/>
    <property type="match status" value="1"/>
</dbReference>
<dbReference type="GO" id="GO:0005737">
    <property type="term" value="C:cytoplasm"/>
    <property type="evidence" value="ECO:0007669"/>
    <property type="project" value="UniProtKB-SubCell"/>
</dbReference>
<keyword evidence="6" id="KW-0963">Cytoplasm</keyword>
<comment type="subcellular location">
    <subcellularLocation>
        <location evidence="6 7">Cytoplasm</location>
    </subcellularLocation>
</comment>
<evidence type="ECO:0000256" key="1">
    <source>
        <dbReference type="ARBA" id="ARBA00005047"/>
    </source>
</evidence>
<dbReference type="PANTHER" id="PTHR23133:SF2">
    <property type="entry name" value="IMIDAZOLEGLYCEROL-PHOSPHATE DEHYDRATASE"/>
    <property type="match status" value="1"/>
</dbReference>
<proteinExistence type="inferred from homology"/>
<dbReference type="NCBIfam" id="NF002115">
    <property type="entry name" value="PRK00951.2-5"/>
    <property type="match status" value="1"/>
</dbReference>
<dbReference type="AlphaFoldDB" id="A0A0C1QZ04"/>
<dbReference type="CDD" id="cd07914">
    <property type="entry name" value="IGPD"/>
    <property type="match status" value="1"/>
</dbReference>
<keyword evidence="4 6" id="KW-0368">Histidine biosynthesis</keyword>
<dbReference type="PROSITE" id="PS00955">
    <property type="entry name" value="IGP_DEHYDRATASE_2"/>
    <property type="match status" value="1"/>
</dbReference>